<reference evidence="2" key="1">
    <citation type="journal article" date="2020" name="Cell">
        <title>Large-Scale Comparative Analyses of Tick Genomes Elucidate Their Genetic Diversity and Vector Capacities.</title>
        <authorList>
            <consortium name="Tick Genome and Microbiome Consortium (TIGMIC)"/>
            <person name="Jia N."/>
            <person name="Wang J."/>
            <person name="Shi W."/>
            <person name="Du L."/>
            <person name="Sun Y."/>
            <person name="Zhan W."/>
            <person name="Jiang J.F."/>
            <person name="Wang Q."/>
            <person name="Zhang B."/>
            <person name="Ji P."/>
            <person name="Bell-Sakyi L."/>
            <person name="Cui X.M."/>
            <person name="Yuan T.T."/>
            <person name="Jiang B.G."/>
            <person name="Yang W.F."/>
            <person name="Lam T.T."/>
            <person name="Chang Q.C."/>
            <person name="Ding S.J."/>
            <person name="Wang X.J."/>
            <person name="Zhu J.G."/>
            <person name="Ruan X.D."/>
            <person name="Zhao L."/>
            <person name="Wei J.T."/>
            <person name="Ye R.Z."/>
            <person name="Que T.C."/>
            <person name="Du C.H."/>
            <person name="Zhou Y.H."/>
            <person name="Cheng J.X."/>
            <person name="Dai P.F."/>
            <person name="Guo W.B."/>
            <person name="Han X.H."/>
            <person name="Huang E.J."/>
            <person name="Li L.F."/>
            <person name="Wei W."/>
            <person name="Gao Y.C."/>
            <person name="Liu J.Z."/>
            <person name="Shao H.Z."/>
            <person name="Wang X."/>
            <person name="Wang C.C."/>
            <person name="Yang T.C."/>
            <person name="Huo Q.B."/>
            <person name="Li W."/>
            <person name="Chen H.Y."/>
            <person name="Chen S.E."/>
            <person name="Zhou L.G."/>
            <person name="Ni X.B."/>
            <person name="Tian J.H."/>
            <person name="Sheng Y."/>
            <person name="Liu T."/>
            <person name="Pan Y.S."/>
            <person name="Xia L.Y."/>
            <person name="Li J."/>
            <person name="Zhao F."/>
            <person name="Cao W.C."/>
        </authorList>
    </citation>
    <scope>NUCLEOTIDE SEQUENCE</scope>
    <source>
        <strain evidence="2">Rmic-2018</strain>
    </source>
</reference>
<feature type="region of interest" description="Disordered" evidence="1">
    <location>
        <begin position="16"/>
        <end position="57"/>
    </location>
</feature>
<comment type="caution">
    <text evidence="2">The sequence shown here is derived from an EMBL/GenBank/DDBJ whole genome shotgun (WGS) entry which is preliminary data.</text>
</comment>
<evidence type="ECO:0000256" key="1">
    <source>
        <dbReference type="SAM" id="MobiDB-lite"/>
    </source>
</evidence>
<organism evidence="2 3">
    <name type="scientific">Rhipicephalus microplus</name>
    <name type="common">Cattle tick</name>
    <name type="synonym">Boophilus microplus</name>
    <dbReference type="NCBI Taxonomy" id="6941"/>
    <lineage>
        <taxon>Eukaryota</taxon>
        <taxon>Metazoa</taxon>
        <taxon>Ecdysozoa</taxon>
        <taxon>Arthropoda</taxon>
        <taxon>Chelicerata</taxon>
        <taxon>Arachnida</taxon>
        <taxon>Acari</taxon>
        <taxon>Parasitiformes</taxon>
        <taxon>Ixodida</taxon>
        <taxon>Ixodoidea</taxon>
        <taxon>Ixodidae</taxon>
        <taxon>Rhipicephalinae</taxon>
        <taxon>Rhipicephalus</taxon>
        <taxon>Boophilus</taxon>
    </lineage>
</organism>
<protein>
    <submittedName>
        <fullName evidence="2">Uncharacterized protein</fullName>
    </submittedName>
</protein>
<dbReference type="Proteomes" id="UP000821866">
    <property type="component" value="Chromosome 8"/>
</dbReference>
<evidence type="ECO:0000313" key="3">
    <source>
        <dbReference type="Proteomes" id="UP000821866"/>
    </source>
</evidence>
<gene>
    <name evidence="2" type="ORF">HPB51_022551</name>
</gene>
<dbReference type="AlphaFoldDB" id="A0A9J6DD09"/>
<accession>A0A9J6DD09</accession>
<proteinExistence type="predicted"/>
<feature type="compositionally biased region" description="Basic and acidic residues" evidence="1">
    <location>
        <begin position="42"/>
        <end position="52"/>
    </location>
</feature>
<reference evidence="2" key="2">
    <citation type="submission" date="2021-09" db="EMBL/GenBank/DDBJ databases">
        <authorList>
            <person name="Jia N."/>
            <person name="Wang J."/>
            <person name="Shi W."/>
            <person name="Du L."/>
            <person name="Sun Y."/>
            <person name="Zhan W."/>
            <person name="Jiang J."/>
            <person name="Wang Q."/>
            <person name="Zhang B."/>
            <person name="Ji P."/>
            <person name="Sakyi L.B."/>
            <person name="Cui X."/>
            <person name="Yuan T."/>
            <person name="Jiang B."/>
            <person name="Yang W."/>
            <person name="Lam T.T.-Y."/>
            <person name="Chang Q."/>
            <person name="Ding S."/>
            <person name="Wang X."/>
            <person name="Zhu J."/>
            <person name="Ruan X."/>
            <person name="Zhao L."/>
            <person name="Wei J."/>
            <person name="Que T."/>
            <person name="Du C."/>
            <person name="Cheng J."/>
            <person name="Dai P."/>
            <person name="Han X."/>
            <person name="Huang E."/>
            <person name="Gao Y."/>
            <person name="Liu J."/>
            <person name="Shao H."/>
            <person name="Ye R."/>
            <person name="Li L."/>
            <person name="Wei W."/>
            <person name="Wang X."/>
            <person name="Wang C."/>
            <person name="Huo Q."/>
            <person name="Li W."/>
            <person name="Guo W."/>
            <person name="Chen H."/>
            <person name="Chen S."/>
            <person name="Zhou L."/>
            <person name="Zhou L."/>
            <person name="Ni X."/>
            <person name="Tian J."/>
            <person name="Zhou Y."/>
            <person name="Sheng Y."/>
            <person name="Liu T."/>
            <person name="Pan Y."/>
            <person name="Xia L."/>
            <person name="Li J."/>
            <person name="Zhao F."/>
            <person name="Cao W."/>
        </authorList>
    </citation>
    <scope>NUCLEOTIDE SEQUENCE</scope>
    <source>
        <strain evidence="2">Rmic-2018</strain>
        <tissue evidence="2">Larvae</tissue>
    </source>
</reference>
<name>A0A9J6DD09_RHIMP</name>
<sequence length="186" mass="20180">MQGPCSPTALVCLLQQRKESVPSSPPTAAPSSTSLRKSGPTSERKGRPEREAANNGYNDFPFPRLHFLVSLSSAQVQVYGRERCGRRGDSSAVVNPLARESECRRARLPSASVHVGMQKPQRRSYSVNPAESAFSCNTSVQRTKASLNNAGKKPQNGTCALRACVSFKSDRSCASRIAAVPRFLRN</sequence>
<keyword evidence="3" id="KW-1185">Reference proteome</keyword>
<dbReference type="EMBL" id="JABSTU010000010">
    <property type="protein sequence ID" value="KAH8019817.1"/>
    <property type="molecule type" value="Genomic_DNA"/>
</dbReference>
<evidence type="ECO:0000313" key="2">
    <source>
        <dbReference type="EMBL" id="KAH8019817.1"/>
    </source>
</evidence>